<dbReference type="InterPro" id="IPR023520">
    <property type="entry name" value="UvdE_bac"/>
</dbReference>
<dbReference type="GO" id="GO:0006289">
    <property type="term" value="P:nucleotide-excision repair"/>
    <property type="evidence" value="ECO:0007669"/>
    <property type="project" value="InterPro"/>
</dbReference>
<dbReference type="InterPro" id="IPR004601">
    <property type="entry name" value="UvdE"/>
</dbReference>
<keyword evidence="6 8" id="KW-0234">DNA repair</keyword>
<name>A0A9W5KRW7_BACCE</name>
<keyword evidence="4 8" id="KW-0228">DNA excision</keyword>
<evidence type="ECO:0000256" key="5">
    <source>
        <dbReference type="ARBA" id="ARBA00022801"/>
    </source>
</evidence>
<dbReference type="GO" id="GO:0006290">
    <property type="term" value="P:pyrimidine dimer repair"/>
    <property type="evidence" value="ECO:0007669"/>
    <property type="project" value="UniProtKB-UniRule"/>
</dbReference>
<dbReference type="PANTHER" id="PTHR31290">
    <property type="entry name" value="UV-DAMAGE ENDONUCLEASE"/>
    <property type="match status" value="1"/>
</dbReference>
<reference evidence="9 10" key="1">
    <citation type="submission" date="2012-04" db="EMBL/GenBank/DDBJ databases">
        <title>The Genome Sequence of Bacillus cereus VD154.</title>
        <authorList>
            <consortium name="The Broad Institute Genome Sequencing Platform"/>
            <consortium name="The Broad Institute Genome Sequencing Center for Infectious Disease"/>
            <person name="Feldgarden M."/>
            <person name="Van der Auwera G.A."/>
            <person name="Mahillon J."/>
            <person name="Duprez V."/>
            <person name="Timmery S."/>
            <person name="Mattelet C."/>
            <person name="Dierick K."/>
            <person name="Sun M."/>
            <person name="Yu Z."/>
            <person name="Zhu L."/>
            <person name="Hu X."/>
            <person name="Shank E.B."/>
            <person name="Swiecicka I."/>
            <person name="Hansen B.M."/>
            <person name="Andrup L."/>
            <person name="Young S.K."/>
            <person name="Zeng Q."/>
            <person name="Gargeya S."/>
            <person name="Fitzgerald M."/>
            <person name="Haas B."/>
            <person name="Abouelleil A."/>
            <person name="Alvarado L."/>
            <person name="Arachchi H.M."/>
            <person name="Berlin A."/>
            <person name="Chapman S.B."/>
            <person name="Goldberg J."/>
            <person name="Griggs A."/>
            <person name="Gujja S."/>
            <person name="Hansen M."/>
            <person name="Howarth C."/>
            <person name="Imamovic A."/>
            <person name="Larimer J."/>
            <person name="McCowen C."/>
            <person name="Montmayeur A."/>
            <person name="Murphy C."/>
            <person name="Neiman D."/>
            <person name="Pearson M."/>
            <person name="Priest M."/>
            <person name="Roberts A."/>
            <person name="Saif S."/>
            <person name="Shea T."/>
            <person name="Sisk P."/>
            <person name="Sykes S."/>
            <person name="Wortman J."/>
            <person name="Nusbaum C."/>
            <person name="Birren B."/>
        </authorList>
    </citation>
    <scope>NUCLEOTIDE SEQUENCE [LARGE SCALE GENOMIC DNA]</scope>
    <source>
        <strain evidence="9 10">VD154</strain>
    </source>
</reference>
<dbReference type="EMBL" id="AHFG01000076">
    <property type="protein sequence ID" value="EJR65490.1"/>
    <property type="molecule type" value="Genomic_DNA"/>
</dbReference>
<proteinExistence type="inferred from homology"/>
<evidence type="ECO:0000256" key="7">
    <source>
        <dbReference type="ARBA" id="ARBA00025029"/>
    </source>
</evidence>
<dbReference type="GO" id="GO:0004519">
    <property type="term" value="F:endonuclease activity"/>
    <property type="evidence" value="ECO:0007669"/>
    <property type="project" value="UniProtKB-UniRule"/>
</dbReference>
<dbReference type="Gene3D" id="3.20.20.150">
    <property type="entry name" value="Divalent-metal-dependent TIM barrel enzymes"/>
    <property type="match status" value="1"/>
</dbReference>
<comment type="caution">
    <text evidence="9">The sequence shown here is derived from an EMBL/GenBank/DDBJ whole genome shotgun (WGS) entry which is preliminary data.</text>
</comment>
<keyword evidence="1 8" id="KW-0540">Nuclease</keyword>
<evidence type="ECO:0000256" key="2">
    <source>
        <dbReference type="ARBA" id="ARBA00022759"/>
    </source>
</evidence>
<dbReference type="Pfam" id="PF03851">
    <property type="entry name" value="UvdE"/>
    <property type="match status" value="1"/>
</dbReference>
<organism evidence="9 10">
    <name type="scientific">Bacillus cereus VD154</name>
    <dbReference type="NCBI Taxonomy" id="1053238"/>
    <lineage>
        <taxon>Bacteria</taxon>
        <taxon>Bacillati</taxon>
        <taxon>Bacillota</taxon>
        <taxon>Bacilli</taxon>
        <taxon>Bacillales</taxon>
        <taxon>Bacillaceae</taxon>
        <taxon>Bacillus</taxon>
        <taxon>Bacillus cereus group</taxon>
    </lineage>
</organism>
<dbReference type="EC" id="3.-.-.-" evidence="8"/>
<dbReference type="InterPro" id="IPR036237">
    <property type="entry name" value="Xyl_isomerase-like_sf"/>
</dbReference>
<comment type="function">
    <text evidence="7">Component in a DNA repair pathway. Removal of UV LIGHT damaged nucleotides. Recognizes pyrimidine dimers and cleave a phosphodiester bond immediately 5' to the lesion.</text>
</comment>
<evidence type="ECO:0000313" key="10">
    <source>
        <dbReference type="Proteomes" id="UP000006967"/>
    </source>
</evidence>
<comment type="similarity">
    <text evidence="8">Belongs to the uve1/UvsE family.</text>
</comment>
<dbReference type="Proteomes" id="UP000006967">
    <property type="component" value="Unassembled WGS sequence"/>
</dbReference>
<accession>A0A9W5KRW7</accession>
<dbReference type="GO" id="GO:0009411">
    <property type="term" value="P:response to UV"/>
    <property type="evidence" value="ECO:0007669"/>
    <property type="project" value="InterPro"/>
</dbReference>
<evidence type="ECO:0000256" key="6">
    <source>
        <dbReference type="ARBA" id="ARBA00023204"/>
    </source>
</evidence>
<dbReference type="NCBIfam" id="TIGR00629">
    <property type="entry name" value="uvde"/>
    <property type="match status" value="1"/>
</dbReference>
<sequence length="339" mass="39484">MDWNNACFLFIGKTMNARGVFHMIMRFGYVSHAMALWNCSPAKTMTFTSFKKLSKQEREDKLCHVIRQNLEHTIRILHYNIAHEIPLYRLSSSIVPLATHPEVEFDYIGVFTPLWHKIGTLIKEHNLRISFHPNQFTLFTSDKPHITTNAITDMAYHYKILDAIGIADSSYINIHVGGAYGNKEKAIERFHENIKKLPTHIKKQMTLENDDKTYTTAETLSICQKENIPFVFDYHHHMANLCEEPLEELLPAIFETWSHTNISPKVHISSPRSEKEFRAHAEYIDLEFIKPFLHIAKKHNHNFDIMIESKQKDLALFQLIDELSAIRGIKRISGAMLQW</sequence>
<gene>
    <name evidence="8" type="primary">uvsE</name>
    <name evidence="9" type="ORF">IK5_05516</name>
</gene>
<keyword evidence="2 8" id="KW-0255">Endonuclease</keyword>
<dbReference type="HAMAP" id="MF_00606">
    <property type="entry name" value="UV_endonuclease"/>
    <property type="match status" value="1"/>
</dbReference>
<dbReference type="AlphaFoldDB" id="A0A9W5KRW7"/>
<dbReference type="SUPFAM" id="SSF51658">
    <property type="entry name" value="Xylose isomerase-like"/>
    <property type="match status" value="1"/>
</dbReference>
<evidence type="ECO:0000256" key="1">
    <source>
        <dbReference type="ARBA" id="ARBA00022722"/>
    </source>
</evidence>
<protein>
    <recommendedName>
        <fullName evidence="8">UV DNA damage endonuclease</fullName>
        <shortName evidence="8">UV-endonuclease</shortName>
        <shortName evidence="8">UVED</shortName>
        <ecNumber evidence="8">3.-.-.-</ecNumber>
    </recommendedName>
</protein>
<evidence type="ECO:0000256" key="4">
    <source>
        <dbReference type="ARBA" id="ARBA00022769"/>
    </source>
</evidence>
<evidence type="ECO:0000313" key="9">
    <source>
        <dbReference type="EMBL" id="EJR65490.1"/>
    </source>
</evidence>
<dbReference type="PANTHER" id="PTHR31290:SF5">
    <property type="entry name" value="UV-DAMAGE ENDONUCLEASE"/>
    <property type="match status" value="1"/>
</dbReference>
<evidence type="ECO:0000256" key="8">
    <source>
        <dbReference type="HAMAP-Rule" id="MF_00606"/>
    </source>
</evidence>
<dbReference type="GO" id="GO:0016787">
    <property type="term" value="F:hydrolase activity"/>
    <property type="evidence" value="ECO:0007669"/>
    <property type="project" value="UniProtKB-KW"/>
</dbReference>
<keyword evidence="5 8" id="KW-0378">Hydrolase</keyword>
<keyword evidence="3 8" id="KW-0227">DNA damage</keyword>
<comment type="function">
    <text evidence="8">Component in a DNA repair pathway. Removal of UV-light damaged nucleotides. Recognizes pyrimidine dimers and cleave a phosphodiester bond immediately 5' to the lesion.</text>
</comment>
<evidence type="ECO:0000256" key="3">
    <source>
        <dbReference type="ARBA" id="ARBA00022763"/>
    </source>
</evidence>